<sequence length="1024" mass="108672">MGVSSSAESESNGASSKGLMKAPPYGAGAVTELRTRGKRSMFPGTVGLTRNSSGPTLPGKGDVASPATSAPSSKRKGKRKIAVEGVRVSSGSRARGERKLSTHITLALDTEIVSLAADSTAEHKTQAKGNPETATQSCLSDPLDTEGREEGGGREMSTSRGGGSNSVNSKVNNHSSNGVASIPAASKKMVQSLKEIVNCPELEIYAMLKECHMDPNETVNRLISQDPFHEVKSKREKKKEVRKEIKDATDSRSRGASNRGGRSGIDHYASRGSMPPFVSSGSGASLGKPTYKKENEATSFSSNSSPGLMGHNVNHRAPTFSDTSMDNKAFTIDTGEGISSTHLTSGFQPAWCGIPGQVSMADIVKMGRPHGKPSINPNTTQKGTNHHHHVTAPPLASGPHNLCSSQDYPPESGVAIGQHVPPNDDWPLAEQLQDANVSCIADPSVDSGHYADQSNLQFNGKNHQLYSQIDDVQFSEDGTLDNEHSNLVGAMPGTTRKVQEDNSRGSSVFDDDLCKNMSSFQVHRHVFEQQEVEDANALASYAATNLQQLRLSKEGEESPSEAGSPAVKIPDHLQVQSADCSHLSFGSFGSGMSAPFSGPFASMSVKSNSEEASTAAAAAASSGGDSDTRNPSNYGDEHIQTASDGNIAQRLDTSAESYDSHSASQPDVLKQEEPEVTQVHQYSFPSSSTTDYSFENNQQLNSSLAHSQASSQIQNLPPLSGVMAYSNTLPSTLLASSVQSAREAELSYSAFPITRSMPTKYSSTMSSISGPTISMAEALKTSNFSSLQPTQTLLGSSISGGAALPQHLPVHPYSQPSLPLGHFANMISYPFLPQSFTYMPSAFQQTFAGNSTYHQSLAAVLPQYKNSVSASSFPQPAAVASGFGAFGSSTSIPGNIPLNPTAAAAGTSIGYDDILSSHYKDGNHMLSLQQNESSPLWVPGLGSRTMSAVPASTYYSFQGQSQQPAGFRQNQQPSQHYGDLGYPNLYHSQNGLSLEHQQQISRDGALGGSQGQPRQTQQIWQNSY</sequence>
<feature type="domain" description="GBF-interacting protein 1 N-terminal" evidence="2">
    <location>
        <begin position="182"/>
        <end position="240"/>
    </location>
</feature>
<organism evidence="3 4">
    <name type="scientific">Nepenthes gracilis</name>
    <name type="common">Slender pitcher plant</name>
    <dbReference type="NCBI Taxonomy" id="150966"/>
    <lineage>
        <taxon>Eukaryota</taxon>
        <taxon>Viridiplantae</taxon>
        <taxon>Streptophyta</taxon>
        <taxon>Embryophyta</taxon>
        <taxon>Tracheophyta</taxon>
        <taxon>Spermatophyta</taxon>
        <taxon>Magnoliopsida</taxon>
        <taxon>eudicotyledons</taxon>
        <taxon>Gunneridae</taxon>
        <taxon>Pentapetalae</taxon>
        <taxon>Caryophyllales</taxon>
        <taxon>Nepenthaceae</taxon>
        <taxon>Nepenthes</taxon>
    </lineage>
</organism>
<dbReference type="PANTHER" id="PTHR46445">
    <property type="entry name" value="RNA POLYMERASE II DEGRADATION FACTOR-LIKE PROTEIN (DUF1296)"/>
    <property type="match status" value="1"/>
</dbReference>
<feature type="compositionally biased region" description="Polar residues" evidence="1">
    <location>
        <begin position="1011"/>
        <end position="1024"/>
    </location>
</feature>
<comment type="caution">
    <text evidence="3">The sequence shown here is derived from an EMBL/GenBank/DDBJ whole genome shotgun (WGS) entry which is preliminary data.</text>
</comment>
<feature type="compositionally biased region" description="Low complexity" evidence="1">
    <location>
        <begin position="615"/>
        <end position="625"/>
    </location>
</feature>
<feature type="region of interest" description="Disordered" evidence="1">
    <location>
        <begin position="997"/>
        <end position="1024"/>
    </location>
</feature>
<dbReference type="InterPro" id="IPR009060">
    <property type="entry name" value="UBA-like_sf"/>
</dbReference>
<feature type="compositionally biased region" description="Basic and acidic residues" evidence="1">
    <location>
        <begin position="229"/>
        <end position="253"/>
    </location>
</feature>
<dbReference type="Proteomes" id="UP001279734">
    <property type="component" value="Unassembled WGS sequence"/>
</dbReference>
<dbReference type="Pfam" id="PF06972">
    <property type="entry name" value="GIP1_N"/>
    <property type="match status" value="1"/>
</dbReference>
<evidence type="ECO:0000259" key="2">
    <source>
        <dbReference type="Pfam" id="PF06972"/>
    </source>
</evidence>
<feature type="region of interest" description="Disordered" evidence="1">
    <location>
        <begin position="229"/>
        <end position="310"/>
    </location>
</feature>
<evidence type="ECO:0000313" key="3">
    <source>
        <dbReference type="EMBL" id="GMH26837.1"/>
    </source>
</evidence>
<feature type="region of interest" description="Disordered" evidence="1">
    <location>
        <begin position="1"/>
        <end position="96"/>
    </location>
</feature>
<keyword evidence="4" id="KW-1185">Reference proteome</keyword>
<dbReference type="InterPro" id="IPR009719">
    <property type="entry name" value="GIP1_N"/>
</dbReference>
<feature type="region of interest" description="Disordered" evidence="1">
    <location>
        <begin position="122"/>
        <end position="179"/>
    </location>
</feature>
<gene>
    <name evidence="3" type="ORF">Nepgr_028680</name>
</gene>
<dbReference type="SUPFAM" id="SSF46934">
    <property type="entry name" value="UBA-like"/>
    <property type="match status" value="1"/>
</dbReference>
<feature type="compositionally biased region" description="Low complexity" evidence="1">
    <location>
        <begin position="1"/>
        <end position="16"/>
    </location>
</feature>
<feature type="compositionally biased region" description="Polar residues" evidence="1">
    <location>
        <begin position="960"/>
        <end position="975"/>
    </location>
</feature>
<evidence type="ECO:0000256" key="1">
    <source>
        <dbReference type="SAM" id="MobiDB-lite"/>
    </source>
</evidence>
<accession>A0AAD3TE75</accession>
<feature type="region of interest" description="Disordered" evidence="1">
    <location>
        <begin position="615"/>
        <end position="644"/>
    </location>
</feature>
<protein>
    <recommendedName>
        <fullName evidence="2">GBF-interacting protein 1 N-terminal domain-containing protein</fullName>
    </recommendedName>
</protein>
<dbReference type="PANTHER" id="PTHR46445:SF3">
    <property type="entry name" value="RNA POLYMERASE II DEGRADATION FACTOR-LIKE PROTEIN (DUF1296)-RELATED"/>
    <property type="match status" value="1"/>
</dbReference>
<feature type="compositionally biased region" description="Low complexity" evidence="1">
    <location>
        <begin position="155"/>
        <end position="179"/>
    </location>
</feature>
<dbReference type="AlphaFoldDB" id="A0AAD3TE75"/>
<feature type="region of interest" description="Disordered" evidence="1">
    <location>
        <begin position="960"/>
        <end position="982"/>
    </location>
</feature>
<feature type="compositionally biased region" description="Polar residues" evidence="1">
    <location>
        <begin position="297"/>
        <end position="306"/>
    </location>
</feature>
<evidence type="ECO:0000313" key="4">
    <source>
        <dbReference type="Proteomes" id="UP001279734"/>
    </source>
</evidence>
<reference evidence="3" key="1">
    <citation type="submission" date="2023-05" db="EMBL/GenBank/DDBJ databases">
        <title>Nepenthes gracilis genome sequencing.</title>
        <authorList>
            <person name="Fukushima K."/>
        </authorList>
    </citation>
    <scope>NUCLEOTIDE SEQUENCE</scope>
    <source>
        <strain evidence="3">SING2019-196</strain>
    </source>
</reference>
<proteinExistence type="predicted"/>
<name>A0AAD3TE75_NEPGR</name>
<dbReference type="EMBL" id="BSYO01000032">
    <property type="protein sequence ID" value="GMH26837.1"/>
    <property type="molecule type" value="Genomic_DNA"/>
</dbReference>